<dbReference type="EMBL" id="JAPEUX010000009">
    <property type="protein sequence ID" value="KAJ4345886.1"/>
    <property type="molecule type" value="Genomic_DNA"/>
</dbReference>
<dbReference type="GO" id="GO:0047580">
    <property type="term" value="F:4-hydroxyproline epimerase activity"/>
    <property type="evidence" value="ECO:0007669"/>
    <property type="project" value="TreeGrafter"/>
</dbReference>
<sequence>MRFSRKLDVIGVHAEGEVGDVVVSGVLDVPGETMYDKMIHMWSTNDHIRQLLLNEPRGRSSICTNLVLPPCNPKADAGFLIMEAEEWVPMSGSNTICTVTALLETGMLKMDEPETKVVLDTAAGLVTVTASCESGKCKSVEFENAPSFVFGLDIPITVPDLGTLKVDIAYGGMMFAFVDVSAVGLRLEDHYENGTKLVELGERVKKAVREQFTPVHPENAAIRGVTNVVFTMPLTTDPLRDCKVTKNATVVMPGRLDRSPCGTGTCARMAVLYARGLLSVGESWINKSMIDTEFTGRIVTTTQVGEYDAIIPAVKGRGWITSFKQVVLDPQDPFPEGFRVGDAWLPPNLGVKEGVFKAYKEAREG</sequence>
<feature type="active site" description="Proton donor" evidence="2">
    <location>
        <position position="261"/>
    </location>
</feature>
<comment type="similarity">
    <text evidence="1">Belongs to the proline racemase family.</text>
</comment>
<dbReference type="RefSeq" id="XP_056066050.1">
    <property type="nucleotide sequence ID" value="XM_056220747.1"/>
</dbReference>
<organism evidence="3 4">
    <name type="scientific">Didymosphaeria variabile</name>
    <dbReference type="NCBI Taxonomy" id="1932322"/>
    <lineage>
        <taxon>Eukaryota</taxon>
        <taxon>Fungi</taxon>
        <taxon>Dikarya</taxon>
        <taxon>Ascomycota</taxon>
        <taxon>Pezizomycotina</taxon>
        <taxon>Dothideomycetes</taxon>
        <taxon>Pleosporomycetidae</taxon>
        <taxon>Pleosporales</taxon>
        <taxon>Massarineae</taxon>
        <taxon>Didymosphaeriaceae</taxon>
        <taxon>Didymosphaeria</taxon>
    </lineage>
</organism>
<protein>
    <recommendedName>
        <fullName evidence="5">Proline racemase</fullName>
    </recommendedName>
</protein>
<reference evidence="3" key="1">
    <citation type="submission" date="2022-10" db="EMBL/GenBank/DDBJ databases">
        <title>Tapping the CABI collections for fungal endophytes: first genome assemblies for Collariella, Neodidymelliopsis, Ascochyta clinopodiicola, Didymella pomorum, Didymosphaeria variabile, Neocosmospora piperis and Neocucurbitaria cava.</title>
        <authorList>
            <person name="Hill R."/>
        </authorList>
    </citation>
    <scope>NUCLEOTIDE SEQUENCE</scope>
    <source>
        <strain evidence="3">IMI 356815</strain>
    </source>
</reference>
<proteinExistence type="inferred from homology"/>
<name>A0A9W9C598_9PLEO</name>
<dbReference type="PANTHER" id="PTHR33442:SF5">
    <property type="entry name" value="BIFUNCTIONAL TRANS-3-HYDROXY-L-PROLINE DEHYDRATASE_2-EPIMERASE"/>
    <property type="match status" value="1"/>
</dbReference>
<dbReference type="AlphaFoldDB" id="A0A9W9C598"/>
<dbReference type="InterPro" id="IPR008794">
    <property type="entry name" value="Pro_racemase_fam"/>
</dbReference>
<evidence type="ECO:0000256" key="2">
    <source>
        <dbReference type="PIRSR" id="PIRSR029792-1"/>
    </source>
</evidence>
<dbReference type="FunFam" id="3.10.310.10:FF:000005">
    <property type="entry name" value="Proline racemase"/>
    <property type="match status" value="1"/>
</dbReference>
<dbReference type="PIRSF" id="PIRSF029792">
    <property type="entry name" value="Pro_racemase"/>
    <property type="match status" value="1"/>
</dbReference>
<dbReference type="Gene3D" id="3.10.310.10">
    <property type="entry name" value="Diaminopimelate Epimerase, Chain A, domain 1"/>
    <property type="match status" value="2"/>
</dbReference>
<dbReference type="OrthoDB" id="6409228at2759"/>
<evidence type="ECO:0008006" key="5">
    <source>
        <dbReference type="Google" id="ProtNLM"/>
    </source>
</evidence>
<comment type="caution">
    <text evidence="3">The sequence shown here is derived from an EMBL/GenBank/DDBJ whole genome shotgun (WGS) entry which is preliminary data.</text>
</comment>
<evidence type="ECO:0000313" key="4">
    <source>
        <dbReference type="Proteomes" id="UP001140513"/>
    </source>
</evidence>
<dbReference type="SUPFAM" id="SSF54506">
    <property type="entry name" value="Diaminopimelate epimerase-like"/>
    <property type="match status" value="1"/>
</dbReference>
<evidence type="ECO:0000256" key="1">
    <source>
        <dbReference type="ARBA" id="ARBA00007529"/>
    </source>
</evidence>
<dbReference type="SFLD" id="SFLDS00028">
    <property type="entry name" value="Proline_Racemase"/>
    <property type="match status" value="1"/>
</dbReference>
<feature type="active site" description="Proton acceptor" evidence="2">
    <location>
        <position position="91"/>
    </location>
</feature>
<accession>A0A9W9C598</accession>
<evidence type="ECO:0000313" key="3">
    <source>
        <dbReference type="EMBL" id="KAJ4345886.1"/>
    </source>
</evidence>
<dbReference type="PANTHER" id="PTHR33442">
    <property type="entry name" value="TRANS-3-HYDROXY-L-PROLINE DEHYDRATASE"/>
    <property type="match status" value="1"/>
</dbReference>
<dbReference type="Pfam" id="PF05544">
    <property type="entry name" value="Pro_racemase"/>
    <property type="match status" value="1"/>
</dbReference>
<dbReference type="GeneID" id="80915552"/>
<dbReference type="Proteomes" id="UP001140513">
    <property type="component" value="Unassembled WGS sequence"/>
</dbReference>
<gene>
    <name evidence="3" type="ORF">N0V89_012022</name>
</gene>
<keyword evidence="4" id="KW-1185">Reference proteome</keyword>